<keyword evidence="3" id="KW-1185">Reference proteome</keyword>
<comment type="caution">
    <text evidence="2">The sequence shown here is derived from an EMBL/GenBank/DDBJ whole genome shotgun (WGS) entry which is preliminary data.</text>
</comment>
<feature type="region of interest" description="Disordered" evidence="1">
    <location>
        <begin position="1"/>
        <end position="42"/>
    </location>
</feature>
<feature type="compositionally biased region" description="Polar residues" evidence="1">
    <location>
        <begin position="31"/>
        <end position="41"/>
    </location>
</feature>
<evidence type="ECO:0000256" key="1">
    <source>
        <dbReference type="SAM" id="MobiDB-lite"/>
    </source>
</evidence>
<proteinExistence type="predicted"/>
<organism evidence="2 3">
    <name type="scientific">Marmota monax</name>
    <name type="common">Woodchuck</name>
    <dbReference type="NCBI Taxonomy" id="9995"/>
    <lineage>
        <taxon>Eukaryota</taxon>
        <taxon>Metazoa</taxon>
        <taxon>Chordata</taxon>
        <taxon>Craniata</taxon>
        <taxon>Vertebrata</taxon>
        <taxon>Euteleostomi</taxon>
        <taxon>Mammalia</taxon>
        <taxon>Eutheria</taxon>
        <taxon>Euarchontoglires</taxon>
        <taxon>Glires</taxon>
        <taxon>Rodentia</taxon>
        <taxon>Sciuromorpha</taxon>
        <taxon>Sciuridae</taxon>
        <taxon>Xerinae</taxon>
        <taxon>Marmotini</taxon>
        <taxon>Marmota</taxon>
    </lineage>
</organism>
<dbReference type="AlphaFoldDB" id="A0A5E4CJ64"/>
<accession>A0A5E4CJ64</accession>
<sequence length="54" mass="5933">MVPETWKPEVKSSPNRRQDHLGDVQEDCAPHSTQPARSQVTKLAAHHALGVPGH</sequence>
<name>A0A5E4CJ64_MARMO</name>
<dbReference type="EMBL" id="CABDUW010001476">
    <property type="protein sequence ID" value="VTJ81907.1"/>
    <property type="molecule type" value="Genomic_DNA"/>
</dbReference>
<evidence type="ECO:0000313" key="3">
    <source>
        <dbReference type="Proteomes" id="UP000335636"/>
    </source>
</evidence>
<evidence type="ECO:0000313" key="2">
    <source>
        <dbReference type="EMBL" id="VTJ81907.1"/>
    </source>
</evidence>
<protein>
    <submittedName>
        <fullName evidence="2">Uncharacterized protein</fullName>
    </submittedName>
</protein>
<feature type="compositionally biased region" description="Basic and acidic residues" evidence="1">
    <location>
        <begin position="1"/>
        <end position="23"/>
    </location>
</feature>
<reference evidence="2" key="1">
    <citation type="submission" date="2019-04" db="EMBL/GenBank/DDBJ databases">
        <authorList>
            <person name="Alioto T."/>
            <person name="Alioto T."/>
        </authorList>
    </citation>
    <scope>NUCLEOTIDE SEQUENCE [LARGE SCALE GENOMIC DNA]</scope>
</reference>
<dbReference type="Proteomes" id="UP000335636">
    <property type="component" value="Unassembled WGS sequence"/>
</dbReference>
<gene>
    <name evidence="2" type="ORF">MONAX_5E032577</name>
</gene>